<dbReference type="PANTHER" id="PTHR43080:SF2">
    <property type="entry name" value="CBS DOMAIN-CONTAINING PROTEIN"/>
    <property type="match status" value="1"/>
</dbReference>
<comment type="caution">
    <text evidence="4">The sequence shown here is derived from an EMBL/GenBank/DDBJ whole genome shotgun (WGS) entry which is preliminary data.</text>
</comment>
<evidence type="ECO:0000313" key="4">
    <source>
        <dbReference type="EMBL" id="MBK9982881.1"/>
    </source>
</evidence>
<organism evidence="4 5">
    <name type="scientific">Candidatus Opimibacter skivensis</name>
    <dbReference type="NCBI Taxonomy" id="2982028"/>
    <lineage>
        <taxon>Bacteria</taxon>
        <taxon>Pseudomonadati</taxon>
        <taxon>Bacteroidota</taxon>
        <taxon>Saprospiria</taxon>
        <taxon>Saprospirales</taxon>
        <taxon>Saprospiraceae</taxon>
        <taxon>Candidatus Opimibacter</taxon>
    </lineage>
</organism>
<dbReference type="InterPro" id="IPR051257">
    <property type="entry name" value="Diverse_CBS-Domain"/>
</dbReference>
<evidence type="ECO:0000256" key="2">
    <source>
        <dbReference type="PROSITE-ProRule" id="PRU00703"/>
    </source>
</evidence>
<dbReference type="InterPro" id="IPR046342">
    <property type="entry name" value="CBS_dom_sf"/>
</dbReference>
<dbReference type="Pfam" id="PF00571">
    <property type="entry name" value="CBS"/>
    <property type="match status" value="2"/>
</dbReference>
<sequence>MIAQELISQLIQPLRTSDTGEQALTYMQIYHLKHLPIVNNELLLGTISEEDITVNPLEDAIGSFPLSLNKAYVRQSDHLFEVMSVMADHKLSAIPVVDQKDNYLGIITLEDLIQFYARSFSFSEPGGIIVLEINKTDYSLAEISRIIESEHASVLSSFLTHDETSQRIYVTLKTNQIDTKHLEATLERFGYTIKATFSEEGYFESMQDHYDAFLHYLNV</sequence>
<dbReference type="EMBL" id="JADKGY010000008">
    <property type="protein sequence ID" value="MBK9982881.1"/>
    <property type="molecule type" value="Genomic_DNA"/>
</dbReference>
<proteinExistence type="predicted"/>
<dbReference type="InterPro" id="IPR000644">
    <property type="entry name" value="CBS_dom"/>
</dbReference>
<evidence type="ECO:0000259" key="3">
    <source>
        <dbReference type="PROSITE" id="PS51371"/>
    </source>
</evidence>
<gene>
    <name evidence="4" type="ORF">IPP15_10760</name>
</gene>
<dbReference type="AlphaFoldDB" id="A0A9D7SVI5"/>
<keyword evidence="1 2" id="KW-0129">CBS domain</keyword>
<feature type="domain" description="CBS" evidence="3">
    <location>
        <begin position="66"/>
        <end position="122"/>
    </location>
</feature>
<dbReference type="PANTHER" id="PTHR43080">
    <property type="entry name" value="CBS DOMAIN-CONTAINING PROTEIN CBSX3, MITOCHONDRIAL"/>
    <property type="match status" value="1"/>
</dbReference>
<dbReference type="SUPFAM" id="SSF54631">
    <property type="entry name" value="CBS-domain pair"/>
    <property type="match status" value="1"/>
</dbReference>
<evidence type="ECO:0000256" key="1">
    <source>
        <dbReference type="ARBA" id="ARBA00023122"/>
    </source>
</evidence>
<reference evidence="4 5" key="1">
    <citation type="submission" date="2020-10" db="EMBL/GenBank/DDBJ databases">
        <title>Connecting structure to function with the recovery of over 1000 high-quality activated sludge metagenome-assembled genomes encoding full-length rRNA genes using long-read sequencing.</title>
        <authorList>
            <person name="Singleton C.M."/>
            <person name="Petriglieri F."/>
            <person name="Kristensen J.M."/>
            <person name="Kirkegaard R.H."/>
            <person name="Michaelsen T.Y."/>
            <person name="Andersen M.H."/>
            <person name="Karst S.M."/>
            <person name="Dueholm M.S."/>
            <person name="Nielsen P.H."/>
            <person name="Albertsen M."/>
        </authorList>
    </citation>
    <scope>NUCLEOTIDE SEQUENCE [LARGE SCALE GENOMIC DNA]</scope>
    <source>
        <strain evidence="4">Ribe_18-Q3-R11-54_MAXAC.273</strain>
    </source>
</reference>
<name>A0A9D7SVI5_9BACT</name>
<evidence type="ECO:0000313" key="5">
    <source>
        <dbReference type="Proteomes" id="UP000808337"/>
    </source>
</evidence>
<accession>A0A9D7SVI5</accession>
<dbReference type="Gene3D" id="3.10.580.10">
    <property type="entry name" value="CBS-domain"/>
    <property type="match status" value="1"/>
</dbReference>
<dbReference type="PROSITE" id="PS51371">
    <property type="entry name" value="CBS"/>
    <property type="match status" value="1"/>
</dbReference>
<dbReference type="Proteomes" id="UP000808337">
    <property type="component" value="Unassembled WGS sequence"/>
</dbReference>
<protein>
    <submittedName>
        <fullName evidence="4">CBS domain-containing protein</fullName>
    </submittedName>
</protein>
<dbReference type="SMART" id="SM00116">
    <property type="entry name" value="CBS"/>
    <property type="match status" value="2"/>
</dbReference>